<name>A0A383A1N1_9ZZZZ</name>
<dbReference type="PANTHER" id="PTHR48100:SF1">
    <property type="entry name" value="HISTIDINE PHOSPHATASE FAMILY PROTEIN-RELATED"/>
    <property type="match status" value="1"/>
</dbReference>
<sequence length="173" mass="18986">MLDPTSDKASVTLYLVRHGEVHNPEAVIYGHLPGFGLSERGRGQIARAAELLAKHGPFSALYASPLQRAQESAGLLAEPLGLQPVTEEEIIETGIGSFQGRRFGELPRPYITEEGAHPELESAASIRMRFLRWVDRARARHAGERVIAVSHRDPIIVALLHWTGVGLKALPDF</sequence>
<dbReference type="InterPro" id="IPR029033">
    <property type="entry name" value="His_PPase_superfam"/>
</dbReference>
<dbReference type="GO" id="GO:0016791">
    <property type="term" value="F:phosphatase activity"/>
    <property type="evidence" value="ECO:0007669"/>
    <property type="project" value="TreeGrafter"/>
</dbReference>
<evidence type="ECO:0000313" key="1">
    <source>
        <dbReference type="EMBL" id="SVE01440.1"/>
    </source>
</evidence>
<reference evidence="1" key="1">
    <citation type="submission" date="2018-05" db="EMBL/GenBank/DDBJ databases">
        <authorList>
            <person name="Lanie J.A."/>
            <person name="Ng W.-L."/>
            <person name="Kazmierczak K.M."/>
            <person name="Andrzejewski T.M."/>
            <person name="Davidsen T.M."/>
            <person name="Wayne K.J."/>
            <person name="Tettelin H."/>
            <person name="Glass J.I."/>
            <person name="Rusch D."/>
            <person name="Podicherti R."/>
            <person name="Tsui H.-C.T."/>
            <person name="Winkler M.E."/>
        </authorList>
    </citation>
    <scope>NUCLEOTIDE SEQUENCE</scope>
</reference>
<dbReference type="PANTHER" id="PTHR48100">
    <property type="entry name" value="BROAD-SPECIFICITY PHOSPHATASE YOR283W-RELATED"/>
    <property type="match status" value="1"/>
</dbReference>
<dbReference type="GO" id="GO:0005737">
    <property type="term" value="C:cytoplasm"/>
    <property type="evidence" value="ECO:0007669"/>
    <property type="project" value="TreeGrafter"/>
</dbReference>
<dbReference type="Gene3D" id="3.40.50.1240">
    <property type="entry name" value="Phosphoglycerate mutase-like"/>
    <property type="match status" value="1"/>
</dbReference>
<dbReference type="SMART" id="SM00855">
    <property type="entry name" value="PGAM"/>
    <property type="match status" value="1"/>
</dbReference>
<dbReference type="CDD" id="cd07067">
    <property type="entry name" value="HP_PGM_like"/>
    <property type="match status" value="1"/>
</dbReference>
<gene>
    <name evidence="1" type="ORF">METZ01_LOCUS454294</name>
</gene>
<dbReference type="AlphaFoldDB" id="A0A383A1N1"/>
<dbReference type="SUPFAM" id="SSF53254">
    <property type="entry name" value="Phosphoglycerate mutase-like"/>
    <property type="match status" value="1"/>
</dbReference>
<dbReference type="Pfam" id="PF00300">
    <property type="entry name" value="His_Phos_1"/>
    <property type="match status" value="1"/>
</dbReference>
<dbReference type="EMBL" id="UINC01188294">
    <property type="protein sequence ID" value="SVE01440.1"/>
    <property type="molecule type" value="Genomic_DNA"/>
</dbReference>
<dbReference type="InterPro" id="IPR013078">
    <property type="entry name" value="His_Pase_superF_clade-1"/>
</dbReference>
<organism evidence="1">
    <name type="scientific">marine metagenome</name>
    <dbReference type="NCBI Taxonomy" id="408172"/>
    <lineage>
        <taxon>unclassified sequences</taxon>
        <taxon>metagenomes</taxon>
        <taxon>ecological metagenomes</taxon>
    </lineage>
</organism>
<protein>
    <recommendedName>
        <fullName evidence="2">Phosphoglycerate mutase (2,3-diphosphoglycerate-dependent)</fullName>
    </recommendedName>
</protein>
<accession>A0A383A1N1</accession>
<proteinExistence type="predicted"/>
<dbReference type="InterPro" id="IPR050275">
    <property type="entry name" value="PGM_Phosphatase"/>
</dbReference>
<feature type="non-terminal residue" evidence="1">
    <location>
        <position position="173"/>
    </location>
</feature>
<evidence type="ECO:0008006" key="2">
    <source>
        <dbReference type="Google" id="ProtNLM"/>
    </source>
</evidence>